<evidence type="ECO:0000313" key="3">
    <source>
        <dbReference type="Proteomes" id="UP000605259"/>
    </source>
</evidence>
<dbReference type="RefSeq" id="WP_188387013.1">
    <property type="nucleotide sequence ID" value="NZ_BMFK01000001.1"/>
</dbReference>
<feature type="domain" description="Amidohydrolase-related" evidence="1">
    <location>
        <begin position="57"/>
        <end position="411"/>
    </location>
</feature>
<comment type="caution">
    <text evidence="2">The sequence shown here is derived from an EMBL/GenBank/DDBJ whole genome shotgun (WGS) entry which is preliminary data.</text>
</comment>
<keyword evidence="3" id="KW-1185">Reference proteome</keyword>
<dbReference type="PANTHER" id="PTHR43135:SF3">
    <property type="entry name" value="ALPHA-D-RIBOSE 1-METHYLPHOSPHONATE 5-TRIPHOSPHATE DIPHOSPHATASE"/>
    <property type="match status" value="1"/>
</dbReference>
<dbReference type="InterPro" id="IPR032466">
    <property type="entry name" value="Metal_Hydrolase"/>
</dbReference>
<dbReference type="Gene3D" id="2.30.40.10">
    <property type="entry name" value="Urease, subunit C, domain 1"/>
    <property type="match status" value="2"/>
</dbReference>
<organism evidence="2 3">
    <name type="scientific">Priestia taiwanensis</name>
    <dbReference type="NCBI Taxonomy" id="1347902"/>
    <lineage>
        <taxon>Bacteria</taxon>
        <taxon>Bacillati</taxon>
        <taxon>Bacillota</taxon>
        <taxon>Bacilli</taxon>
        <taxon>Bacillales</taxon>
        <taxon>Bacillaceae</taxon>
        <taxon>Priestia</taxon>
    </lineage>
</organism>
<dbReference type="Gene3D" id="3.40.50.10910">
    <property type="entry name" value="Amidohydrolase"/>
    <property type="match status" value="1"/>
</dbReference>
<dbReference type="SUPFAM" id="SSF51556">
    <property type="entry name" value="Metallo-dependent hydrolases"/>
    <property type="match status" value="1"/>
</dbReference>
<dbReference type="Pfam" id="PF01979">
    <property type="entry name" value="Amidohydro_1"/>
    <property type="match status" value="1"/>
</dbReference>
<dbReference type="Proteomes" id="UP000605259">
    <property type="component" value="Unassembled WGS sequence"/>
</dbReference>
<evidence type="ECO:0000313" key="2">
    <source>
        <dbReference type="EMBL" id="GGE59018.1"/>
    </source>
</evidence>
<evidence type="ECO:0000259" key="1">
    <source>
        <dbReference type="Pfam" id="PF01979"/>
    </source>
</evidence>
<dbReference type="EMBL" id="BMFK01000001">
    <property type="protein sequence ID" value="GGE59018.1"/>
    <property type="molecule type" value="Genomic_DNA"/>
</dbReference>
<dbReference type="InterPro" id="IPR051781">
    <property type="entry name" value="Metallo-dep_Hydrolase"/>
</dbReference>
<dbReference type="GO" id="GO:0016810">
    <property type="term" value="F:hydrolase activity, acting on carbon-nitrogen (but not peptide) bonds"/>
    <property type="evidence" value="ECO:0007669"/>
    <property type="project" value="InterPro"/>
</dbReference>
<dbReference type="AlphaFoldDB" id="A0A917EL31"/>
<proteinExistence type="predicted"/>
<dbReference type="Gene3D" id="3.20.20.140">
    <property type="entry name" value="Metal-dependent hydrolases"/>
    <property type="match status" value="1"/>
</dbReference>
<reference evidence="2" key="2">
    <citation type="submission" date="2020-09" db="EMBL/GenBank/DDBJ databases">
        <authorList>
            <person name="Sun Q."/>
            <person name="Zhou Y."/>
        </authorList>
    </citation>
    <scope>NUCLEOTIDE SEQUENCE</scope>
    <source>
        <strain evidence="2">CGMCC 1.12698</strain>
    </source>
</reference>
<accession>A0A917EL31</accession>
<dbReference type="InterPro" id="IPR006680">
    <property type="entry name" value="Amidohydro-rel"/>
</dbReference>
<protein>
    <submittedName>
        <fullName evidence="2">Xaa-Pro dipeptidase</fullName>
    </submittedName>
</protein>
<gene>
    <name evidence="2" type="ORF">GCM10007140_06700</name>
</gene>
<sequence length="445" mass="49982">MIDQTLIQNGNIINVETGDIYTASLLIEDGYIRTIYQNEEEFPLHNDIRVVNASGKWIIPGLIDMHVHIRDAFAPCFIASGVTAVRDMAGSLIMSKQLLEAPVEAPTPRLFAAERMIDGLPGMWGDTSPFNLNTDDPEVAREEVRRQIEAGAKYVKLYCLVSQEVMEAVVDEAKKYGIEVSCDLIHATEVNALDAAKAGVVWNEHASGCIRVMYPNWSMAEEESVWQEIDWENPDKEKIEMLCRELKKYNVKLCPTMMLHDQMRYLPEYWCPDNVVMEKIKGNKDLMGQWEQLAGCIEAFKKSGIQTKMIQTIAKTYFDIGGTVVTGTDTPAGPWVWPGMGLHRELELFVDAGFSELDALRAATITAADAMNQHELGRIQEGCAADLVLLNNNPLENIEDTKDIHVVMKGGAVYTQNEALLHIPSKEELERLKKEFMELLEAEIC</sequence>
<reference evidence="2" key="1">
    <citation type="journal article" date="2014" name="Int. J. Syst. Evol. Microbiol.">
        <title>Complete genome sequence of Corynebacterium casei LMG S-19264T (=DSM 44701T), isolated from a smear-ripened cheese.</title>
        <authorList>
            <consortium name="US DOE Joint Genome Institute (JGI-PGF)"/>
            <person name="Walter F."/>
            <person name="Albersmeier A."/>
            <person name="Kalinowski J."/>
            <person name="Ruckert C."/>
        </authorList>
    </citation>
    <scope>NUCLEOTIDE SEQUENCE</scope>
    <source>
        <strain evidence="2">CGMCC 1.12698</strain>
    </source>
</reference>
<name>A0A917EL31_9BACI</name>
<dbReference type="InterPro" id="IPR011059">
    <property type="entry name" value="Metal-dep_hydrolase_composite"/>
</dbReference>
<dbReference type="PANTHER" id="PTHR43135">
    <property type="entry name" value="ALPHA-D-RIBOSE 1-METHYLPHOSPHONATE 5-TRIPHOSPHATE DIPHOSPHATASE"/>
    <property type="match status" value="1"/>
</dbReference>
<dbReference type="SUPFAM" id="SSF51338">
    <property type="entry name" value="Composite domain of metallo-dependent hydrolases"/>
    <property type="match status" value="1"/>
</dbReference>